<dbReference type="AlphaFoldDB" id="A0A511T449"/>
<protein>
    <recommendedName>
        <fullName evidence="6">Peptidase M23 domain-containing protein</fullName>
    </recommendedName>
</protein>
<evidence type="ECO:0008006" key="6">
    <source>
        <dbReference type="Google" id="ProtNLM"/>
    </source>
</evidence>
<dbReference type="EMBL" id="FOIB01000006">
    <property type="protein sequence ID" value="SEU22950.1"/>
    <property type="molecule type" value="Genomic_DNA"/>
</dbReference>
<dbReference type="RefSeq" id="WP_046714909.1">
    <property type="nucleotide sequence ID" value="NZ_BJXR01000027.1"/>
</dbReference>
<keyword evidence="4" id="KW-1185">Reference proteome</keyword>
<evidence type="ECO:0000256" key="1">
    <source>
        <dbReference type="SAM" id="SignalP"/>
    </source>
</evidence>
<evidence type="ECO:0000313" key="4">
    <source>
        <dbReference type="Proteomes" id="UP000183760"/>
    </source>
</evidence>
<evidence type="ECO:0000313" key="2">
    <source>
        <dbReference type="EMBL" id="GEN08108.1"/>
    </source>
</evidence>
<dbReference type="Gene3D" id="2.70.70.10">
    <property type="entry name" value="Glucose Permease (Domain IIA)"/>
    <property type="match status" value="1"/>
</dbReference>
<proteinExistence type="predicted"/>
<dbReference type="STRING" id="1334629.MFUL124B02_29025"/>
<evidence type="ECO:0000313" key="5">
    <source>
        <dbReference type="Proteomes" id="UP000321514"/>
    </source>
</evidence>
<feature type="chain" id="PRO_5022812134" description="Peptidase M23 domain-containing protein" evidence="1">
    <location>
        <begin position="24"/>
        <end position="172"/>
    </location>
</feature>
<evidence type="ECO:0000313" key="3">
    <source>
        <dbReference type="EMBL" id="SEU22950.1"/>
    </source>
</evidence>
<sequence length="172" mass="18615">MRSSKSRLMALAALVSIPTAAFAYTAVAPYPSTVTATTYYSSGTYHGAVDVANSRCNYWGAQTGVSATVYWNVTVRTSGVVCNGNGSGNQNEAKLNLGSGWSFRQWHWIKTSDSYDRTCNRCQVGNLGGTGNATGPHSHFQKDQYGTKNTSWYSSYTSKGEALDRGELMGYI</sequence>
<dbReference type="OrthoDB" id="5507979at2"/>
<organism evidence="2 5">
    <name type="scientific">Myxococcus fulvus</name>
    <dbReference type="NCBI Taxonomy" id="33"/>
    <lineage>
        <taxon>Bacteria</taxon>
        <taxon>Pseudomonadati</taxon>
        <taxon>Myxococcota</taxon>
        <taxon>Myxococcia</taxon>
        <taxon>Myxococcales</taxon>
        <taxon>Cystobacterineae</taxon>
        <taxon>Myxococcaceae</taxon>
        <taxon>Myxococcus</taxon>
    </lineage>
</organism>
<keyword evidence="1" id="KW-0732">Signal</keyword>
<dbReference type="EMBL" id="BJXR01000027">
    <property type="protein sequence ID" value="GEN08108.1"/>
    <property type="molecule type" value="Genomic_DNA"/>
</dbReference>
<name>A0A511T449_MYXFU</name>
<dbReference type="Proteomes" id="UP000183760">
    <property type="component" value="Unassembled WGS sequence"/>
</dbReference>
<accession>A0A511T449</accession>
<gene>
    <name evidence="2" type="ORF">MFU01_31450</name>
    <name evidence="3" type="ORF">SAMN05443572_106470</name>
</gene>
<comment type="caution">
    <text evidence="2">The sequence shown here is derived from an EMBL/GenBank/DDBJ whole genome shotgun (WGS) entry which is preliminary data.</text>
</comment>
<dbReference type="InterPro" id="IPR011055">
    <property type="entry name" value="Dup_hybrid_motif"/>
</dbReference>
<reference evidence="3 4" key="1">
    <citation type="submission" date="2016-10" db="EMBL/GenBank/DDBJ databases">
        <authorList>
            <person name="Varghese N."/>
            <person name="Submissions S."/>
        </authorList>
    </citation>
    <scope>NUCLEOTIDE SEQUENCE [LARGE SCALE GENOMIC DNA]</scope>
    <source>
        <strain evidence="3 4">DSM 16525</strain>
    </source>
</reference>
<reference evidence="2 5" key="2">
    <citation type="submission" date="2019-07" db="EMBL/GenBank/DDBJ databases">
        <title>Whole genome shotgun sequence of Myxococcus fulvus NBRC 100333.</title>
        <authorList>
            <person name="Hosoyama A."/>
            <person name="Uohara A."/>
            <person name="Ohji S."/>
            <person name="Ichikawa N."/>
        </authorList>
    </citation>
    <scope>NUCLEOTIDE SEQUENCE [LARGE SCALE GENOMIC DNA]</scope>
    <source>
        <strain evidence="2 5">NBRC 100333</strain>
    </source>
</reference>
<feature type="signal peptide" evidence="1">
    <location>
        <begin position="1"/>
        <end position="23"/>
    </location>
</feature>
<dbReference type="Proteomes" id="UP000321514">
    <property type="component" value="Unassembled WGS sequence"/>
</dbReference>